<keyword evidence="3" id="KW-1185">Reference proteome</keyword>
<accession>A0A9P6JBC7</accession>
<comment type="caution">
    <text evidence="2">The sequence shown here is derived from an EMBL/GenBank/DDBJ whole genome shotgun (WGS) entry which is preliminary data.</text>
</comment>
<name>A0A9P6JBC7_MORAP</name>
<feature type="compositionally biased region" description="Low complexity" evidence="1">
    <location>
        <begin position="109"/>
        <end position="127"/>
    </location>
</feature>
<feature type="region of interest" description="Disordered" evidence="1">
    <location>
        <begin position="628"/>
        <end position="715"/>
    </location>
</feature>
<sequence>MASRRGTAPPSPCPASSFLVNPPSSPWVSLGRPGPSITNATQSSASAILSSSRLEREHYLRQNRDISRLCSLKSAQIRQFEAKLSKLERENLGMRIALREAENGLQVRSRAQSASLSSSSSTSANFSDLQDADTLGKAKVVVPKPGQGREANDVDLPEDTYGHESAEDDGSDSNEDTHRRTGVESLGDHSLKPRGSSPQHSQHPQQREPNPDGGALQASYDSPQTRQHRHRSSGSISRGILKHSPRLSSSSASPSPFFEPKRYLRRETRRAKVRQKPRSPGARSTDSFSSSIKPSGPTAETTLPSSEKTTQDLDDSEDIQVVVPRVPRPSGPTRNAFSMNYLHGIAENGPLELSKTISGTGENFTFLRSRLSVSTEYLGSTAPPDVTMVEPESDRSDQSSVKDSIARKLKPRPSSPDVQTAQLKEGGLYKHRAEKTRRLGDAWATQDPGSERAKSIALSEALLVKFSKPAAPRDGSCDMNAPERPQVASMKAAATTKSRDLDDCGGIADANSSLQDGGGSDLQGADAQWEALSNEGDASKAGTTIASPRQSGVSRRPIIARRRRLLRATPSPLVKSRSAIKAQHLKAMTPAQLLRRMNKSLLGTSKTPALPKSITRNAAYSGIYSTNTPSVFSGPPPSTQASSTSVDSAQKEQDNGSDESTESATKLMPPPPALASNSSRKHRSKAISTVGPSIKVSSSTSPADGSGEKESMTVGNTYDGQEVTEQANIYEDLEGTSSRPSSKRVGAPAVAYKLPSLRE</sequence>
<dbReference type="AlphaFoldDB" id="A0A9P6JBC7"/>
<proteinExistence type="predicted"/>
<evidence type="ECO:0000313" key="2">
    <source>
        <dbReference type="EMBL" id="KAF9966154.1"/>
    </source>
</evidence>
<feature type="compositionally biased region" description="Basic residues" evidence="1">
    <location>
        <begin position="267"/>
        <end position="277"/>
    </location>
</feature>
<gene>
    <name evidence="2" type="ORF">BGZ70_003153</name>
</gene>
<feature type="compositionally biased region" description="Basic and acidic residues" evidence="1">
    <location>
        <begin position="175"/>
        <end position="191"/>
    </location>
</feature>
<feature type="compositionally biased region" description="Polar residues" evidence="1">
    <location>
        <begin position="541"/>
        <end position="553"/>
    </location>
</feature>
<dbReference type="EMBL" id="JAAAHY010000182">
    <property type="protein sequence ID" value="KAF9966154.1"/>
    <property type="molecule type" value="Genomic_DNA"/>
</dbReference>
<feature type="compositionally biased region" description="Polar residues" evidence="1">
    <location>
        <begin position="686"/>
        <end position="703"/>
    </location>
</feature>
<feature type="region of interest" description="Disordered" evidence="1">
    <location>
        <begin position="102"/>
        <end position="335"/>
    </location>
</feature>
<evidence type="ECO:0000313" key="3">
    <source>
        <dbReference type="Proteomes" id="UP000738359"/>
    </source>
</evidence>
<evidence type="ECO:0000256" key="1">
    <source>
        <dbReference type="SAM" id="MobiDB-lite"/>
    </source>
</evidence>
<feature type="region of interest" description="Disordered" evidence="1">
    <location>
        <begin position="734"/>
        <end position="759"/>
    </location>
</feature>
<protein>
    <submittedName>
        <fullName evidence="2">Uncharacterized protein</fullName>
    </submittedName>
</protein>
<feature type="compositionally biased region" description="Polar residues" evidence="1">
    <location>
        <begin position="639"/>
        <end position="648"/>
    </location>
</feature>
<feature type="region of interest" description="Disordered" evidence="1">
    <location>
        <begin position="469"/>
        <end position="557"/>
    </location>
</feature>
<dbReference type="Proteomes" id="UP000738359">
    <property type="component" value="Unassembled WGS sequence"/>
</dbReference>
<feature type="compositionally biased region" description="Polar residues" evidence="1">
    <location>
        <begin position="282"/>
        <end position="308"/>
    </location>
</feature>
<feature type="compositionally biased region" description="Low complexity" evidence="1">
    <location>
        <begin position="246"/>
        <end position="256"/>
    </location>
</feature>
<feature type="region of interest" description="Disordered" evidence="1">
    <location>
        <begin position="379"/>
        <end position="432"/>
    </location>
</feature>
<dbReference type="OrthoDB" id="2450065at2759"/>
<organism evidence="2 3">
    <name type="scientific">Mortierella alpina</name>
    <name type="common">Oleaginous fungus</name>
    <name type="synonym">Mortierella renispora</name>
    <dbReference type="NCBI Taxonomy" id="64518"/>
    <lineage>
        <taxon>Eukaryota</taxon>
        <taxon>Fungi</taxon>
        <taxon>Fungi incertae sedis</taxon>
        <taxon>Mucoromycota</taxon>
        <taxon>Mortierellomycotina</taxon>
        <taxon>Mortierellomycetes</taxon>
        <taxon>Mortierellales</taxon>
        <taxon>Mortierellaceae</taxon>
        <taxon>Mortierella</taxon>
    </lineage>
</organism>
<reference evidence="2" key="1">
    <citation type="journal article" date="2020" name="Fungal Divers.">
        <title>Resolving the Mortierellaceae phylogeny through synthesis of multi-gene phylogenetics and phylogenomics.</title>
        <authorList>
            <person name="Vandepol N."/>
            <person name="Liber J."/>
            <person name="Desiro A."/>
            <person name="Na H."/>
            <person name="Kennedy M."/>
            <person name="Barry K."/>
            <person name="Grigoriev I.V."/>
            <person name="Miller A.N."/>
            <person name="O'Donnell K."/>
            <person name="Stajich J.E."/>
            <person name="Bonito G."/>
        </authorList>
    </citation>
    <scope>NUCLEOTIDE SEQUENCE</scope>
    <source>
        <strain evidence="2">CK1249</strain>
    </source>
</reference>